<feature type="transmembrane region" description="Helical" evidence="2">
    <location>
        <begin position="177"/>
        <end position="196"/>
    </location>
</feature>
<dbReference type="EMBL" id="JAAGNN010000027">
    <property type="protein sequence ID" value="KAF4071722.1"/>
    <property type="molecule type" value="Genomic_DNA"/>
</dbReference>
<evidence type="ECO:0000313" key="4">
    <source>
        <dbReference type="Proteomes" id="UP000593565"/>
    </source>
</evidence>
<keyword evidence="2" id="KW-0812">Transmembrane</keyword>
<keyword evidence="2" id="KW-1133">Transmembrane helix</keyword>
<feature type="transmembrane region" description="Helical" evidence="2">
    <location>
        <begin position="245"/>
        <end position="264"/>
    </location>
</feature>
<accession>A0A7J5ZLY8</accession>
<dbReference type="Proteomes" id="UP000593565">
    <property type="component" value="Unassembled WGS sequence"/>
</dbReference>
<name>A0A7J5ZLY8_AMEME</name>
<keyword evidence="2" id="KW-0472">Membrane</keyword>
<evidence type="ECO:0008006" key="5">
    <source>
        <dbReference type="Google" id="ProtNLM"/>
    </source>
</evidence>
<gene>
    <name evidence="3" type="ORF">AMELA_G00276630</name>
</gene>
<proteinExistence type="predicted"/>
<feature type="transmembrane region" description="Helical" evidence="2">
    <location>
        <begin position="33"/>
        <end position="51"/>
    </location>
</feature>
<organism evidence="3 4">
    <name type="scientific">Ameiurus melas</name>
    <name type="common">Black bullhead</name>
    <name type="synonym">Silurus melas</name>
    <dbReference type="NCBI Taxonomy" id="219545"/>
    <lineage>
        <taxon>Eukaryota</taxon>
        <taxon>Metazoa</taxon>
        <taxon>Chordata</taxon>
        <taxon>Craniata</taxon>
        <taxon>Vertebrata</taxon>
        <taxon>Euteleostomi</taxon>
        <taxon>Actinopterygii</taxon>
        <taxon>Neopterygii</taxon>
        <taxon>Teleostei</taxon>
        <taxon>Ostariophysi</taxon>
        <taxon>Siluriformes</taxon>
        <taxon>Ictaluridae</taxon>
        <taxon>Ameiurus</taxon>
    </lineage>
</organism>
<sequence>MGKKGKKRKSGEVKEQEGARVGDMGSNSHYRPVLLAFIAVIFSVSVSAIRSELVWSRHGRKTAVLKMDEASLTVLNEIQSNLTLSVLSDLCYQCLPQLVGNVSSVSGPGNVSAGIFTVSTQHVLTLQLNSTPANTELCRVQFHFGEQGNYSLWVKNLSDSDQINCSIFTVTEPINSYLPLLIAFALVIMVFVNYGGGRYWFFRHQSWNGLTVADLVFPWFVFIMGTSVSLSLSGSQSRGLRRSRLLMRICWRSLLLFIIGVFIINPSYCSGPLSWETLRIPGVLQRLAFTYLIVAMLDVATAGARLGGSSPNAWWFPVHDLALYWPAWVCVLMLEALWLCVTFLLPVPACPSGYLGPGGIGDFWTLPKLHWRSCRLHRPLAAGRQPHLPNTIITACVSDHSPIRP</sequence>
<dbReference type="AlphaFoldDB" id="A0A7J5ZLY8"/>
<evidence type="ECO:0000256" key="2">
    <source>
        <dbReference type="SAM" id="Phobius"/>
    </source>
</evidence>
<keyword evidence="4" id="KW-1185">Reference proteome</keyword>
<feature type="compositionally biased region" description="Basic and acidic residues" evidence="1">
    <location>
        <begin position="10"/>
        <end position="20"/>
    </location>
</feature>
<comment type="caution">
    <text evidence="3">The sequence shown here is derived from an EMBL/GenBank/DDBJ whole genome shotgun (WGS) entry which is preliminary data.</text>
</comment>
<evidence type="ECO:0000313" key="3">
    <source>
        <dbReference type="EMBL" id="KAF4071722.1"/>
    </source>
</evidence>
<dbReference type="PANTHER" id="PTHR31061:SF37">
    <property type="entry name" value="HEPARAN-ALPHA-GLUCOSAMINIDE N-ACETYLTRANSFERASE"/>
    <property type="match status" value="1"/>
</dbReference>
<feature type="region of interest" description="Disordered" evidence="1">
    <location>
        <begin position="1"/>
        <end position="23"/>
    </location>
</feature>
<feature type="transmembrane region" description="Helical" evidence="2">
    <location>
        <begin position="216"/>
        <end position="233"/>
    </location>
</feature>
<feature type="transmembrane region" description="Helical" evidence="2">
    <location>
        <begin position="323"/>
        <end position="345"/>
    </location>
</feature>
<evidence type="ECO:0000256" key="1">
    <source>
        <dbReference type="SAM" id="MobiDB-lite"/>
    </source>
</evidence>
<protein>
    <recommendedName>
        <fullName evidence="5">DUF5009 domain-containing protein</fullName>
    </recommendedName>
</protein>
<reference evidence="3 4" key="1">
    <citation type="submission" date="2020-02" db="EMBL/GenBank/DDBJ databases">
        <title>A chromosome-scale genome assembly of the black bullhead catfish (Ameiurus melas).</title>
        <authorList>
            <person name="Wen M."/>
            <person name="Zham M."/>
            <person name="Cabau C."/>
            <person name="Klopp C."/>
            <person name="Donnadieu C."/>
            <person name="Roques C."/>
            <person name="Bouchez O."/>
            <person name="Lampietro C."/>
            <person name="Jouanno E."/>
            <person name="Herpin A."/>
            <person name="Louis A."/>
            <person name="Berthelot C."/>
            <person name="Parey E."/>
            <person name="Roest-Crollius H."/>
            <person name="Braasch I."/>
            <person name="Postlethwait J."/>
            <person name="Robinson-Rechavi M."/>
            <person name="Echchiki A."/>
            <person name="Begum T."/>
            <person name="Montfort J."/>
            <person name="Schartl M."/>
            <person name="Bobe J."/>
            <person name="Guiguen Y."/>
        </authorList>
    </citation>
    <scope>NUCLEOTIDE SEQUENCE [LARGE SCALE GENOMIC DNA]</scope>
    <source>
        <strain evidence="3">M_S1</strain>
        <tissue evidence="3">Blood</tissue>
    </source>
</reference>
<dbReference type="PANTHER" id="PTHR31061">
    <property type="entry name" value="LD22376P"/>
    <property type="match status" value="1"/>
</dbReference>